<evidence type="ECO:0000313" key="14">
    <source>
        <dbReference type="EMBL" id="CAF4111277.1"/>
    </source>
</evidence>
<dbReference type="EMBL" id="CAJNYD010000058">
    <property type="protein sequence ID" value="CAF3201508.1"/>
    <property type="molecule type" value="Genomic_DNA"/>
</dbReference>
<dbReference type="SUPFAM" id="SSF47113">
    <property type="entry name" value="Histone-fold"/>
    <property type="match status" value="1"/>
</dbReference>
<dbReference type="GO" id="GO:0051123">
    <property type="term" value="P:RNA polymerase II preinitiation complex assembly"/>
    <property type="evidence" value="ECO:0007669"/>
    <property type="project" value="TreeGrafter"/>
</dbReference>
<dbReference type="EMBL" id="CAJOBO010000049">
    <property type="protein sequence ID" value="CAF4111277.1"/>
    <property type="molecule type" value="Genomic_DNA"/>
</dbReference>
<dbReference type="Proteomes" id="UP000663851">
    <property type="component" value="Unassembled WGS sequence"/>
</dbReference>
<proteinExistence type="inferred from homology"/>
<name>A0A817PGQ1_9BILA</name>
<dbReference type="Proteomes" id="UP000663838">
    <property type="component" value="Unassembled WGS sequence"/>
</dbReference>
<dbReference type="EMBL" id="CAJNXB010001413">
    <property type="protein sequence ID" value="CAF3163253.1"/>
    <property type="molecule type" value="Genomic_DNA"/>
</dbReference>
<dbReference type="PANTHER" id="PTHR12264">
    <property type="entry name" value="TRANSCRIPTION INITIATION FACTOR TFIID SUBUNIT 12"/>
    <property type="match status" value="1"/>
</dbReference>
<evidence type="ECO:0000313" key="12">
    <source>
        <dbReference type="EMBL" id="CAF3523575.1"/>
    </source>
</evidence>
<keyword evidence="6" id="KW-0539">Nucleus</keyword>
<dbReference type="Proteomes" id="UP000663869">
    <property type="component" value="Unassembled WGS sequence"/>
</dbReference>
<dbReference type="InterPro" id="IPR009072">
    <property type="entry name" value="Histone-fold"/>
</dbReference>
<keyword evidence="5" id="KW-0804">Transcription</keyword>
<dbReference type="EMBL" id="CAJNYU010000560">
    <property type="protein sequence ID" value="CAF3374130.1"/>
    <property type="molecule type" value="Genomic_DNA"/>
</dbReference>
<dbReference type="GO" id="GO:0000124">
    <property type="term" value="C:SAGA complex"/>
    <property type="evidence" value="ECO:0007669"/>
    <property type="project" value="InterPro"/>
</dbReference>
<dbReference type="EMBL" id="CAJOBS010000191">
    <property type="protein sequence ID" value="CAF4519217.1"/>
    <property type="molecule type" value="Genomic_DNA"/>
</dbReference>
<dbReference type="InterPro" id="IPR037794">
    <property type="entry name" value="TAF12"/>
</dbReference>
<feature type="region of interest" description="Disordered" evidence="7">
    <location>
        <begin position="25"/>
        <end position="45"/>
    </location>
</feature>
<dbReference type="Proteomes" id="UP000663848">
    <property type="component" value="Unassembled WGS sequence"/>
</dbReference>
<dbReference type="Gene3D" id="1.10.20.10">
    <property type="entry name" value="Histone, subunit A"/>
    <property type="match status" value="1"/>
</dbReference>
<dbReference type="InterPro" id="IPR003228">
    <property type="entry name" value="TFIID_TAF12_dom"/>
</dbReference>
<sequence>MAREVRIIHSNGEEKMAYRNENGFVRSTNTTTPTATPGTNTGDNDRSLLDKRAIQELIKQVDPMMQIDEEVEDMLVQIAEEFVDSTLAASCQNAKHRKSNTVESKDVQLYLERTYSMWIPGFGTEDPKQYKKFLTNDVLKASLKTPYMSSTANAKSSNSKQQPSQST</sequence>
<evidence type="ECO:0000313" key="16">
    <source>
        <dbReference type="EMBL" id="CAF4446354.1"/>
    </source>
</evidence>
<evidence type="ECO:0000313" key="11">
    <source>
        <dbReference type="EMBL" id="CAF3374130.1"/>
    </source>
</evidence>
<comment type="caution">
    <text evidence="9">The sequence shown here is derived from an EMBL/GenBank/DDBJ whole genome shotgun (WGS) entry which is preliminary data.</text>
</comment>
<evidence type="ECO:0000313" key="15">
    <source>
        <dbReference type="EMBL" id="CAF4244140.1"/>
    </source>
</evidence>
<evidence type="ECO:0000313" key="10">
    <source>
        <dbReference type="EMBL" id="CAF3201508.1"/>
    </source>
</evidence>
<dbReference type="Proteomes" id="UP000663825">
    <property type="component" value="Unassembled WGS sequence"/>
</dbReference>
<dbReference type="GO" id="GO:0003677">
    <property type="term" value="F:DNA binding"/>
    <property type="evidence" value="ECO:0007669"/>
    <property type="project" value="TreeGrafter"/>
</dbReference>
<dbReference type="GO" id="GO:0005669">
    <property type="term" value="C:transcription factor TFIID complex"/>
    <property type="evidence" value="ECO:0007669"/>
    <property type="project" value="InterPro"/>
</dbReference>
<evidence type="ECO:0000256" key="5">
    <source>
        <dbReference type="ARBA" id="ARBA00023163"/>
    </source>
</evidence>
<accession>A0A817PGQ1</accession>
<organism evidence="9 18">
    <name type="scientific">Rotaria socialis</name>
    <dbReference type="NCBI Taxonomy" id="392032"/>
    <lineage>
        <taxon>Eukaryota</taxon>
        <taxon>Metazoa</taxon>
        <taxon>Spiralia</taxon>
        <taxon>Gnathifera</taxon>
        <taxon>Rotifera</taxon>
        <taxon>Eurotatoria</taxon>
        <taxon>Bdelloidea</taxon>
        <taxon>Philodinida</taxon>
        <taxon>Philodinidae</taxon>
        <taxon>Rotaria</taxon>
    </lineage>
</organism>
<dbReference type="GO" id="GO:0017025">
    <property type="term" value="F:TBP-class protein binding"/>
    <property type="evidence" value="ECO:0007669"/>
    <property type="project" value="TreeGrafter"/>
</dbReference>
<evidence type="ECO:0000259" key="8">
    <source>
        <dbReference type="Pfam" id="PF03847"/>
    </source>
</evidence>
<evidence type="ECO:0000256" key="6">
    <source>
        <dbReference type="ARBA" id="ARBA00023242"/>
    </source>
</evidence>
<dbReference type="EMBL" id="CAJOBR010000014">
    <property type="protein sequence ID" value="CAF4446354.1"/>
    <property type="molecule type" value="Genomic_DNA"/>
</dbReference>
<evidence type="ECO:0000313" key="18">
    <source>
        <dbReference type="Proteomes" id="UP000663825"/>
    </source>
</evidence>
<comment type="subcellular location">
    <subcellularLocation>
        <location evidence="1">Nucleus</location>
    </subcellularLocation>
</comment>
<dbReference type="Proteomes" id="UP000663872">
    <property type="component" value="Unassembled WGS sequence"/>
</dbReference>
<dbReference type="Pfam" id="PF03847">
    <property type="entry name" value="TFIID_20kDa"/>
    <property type="match status" value="1"/>
</dbReference>
<dbReference type="EMBL" id="CAJNYT010003075">
    <property type="protein sequence ID" value="CAF3523575.1"/>
    <property type="molecule type" value="Genomic_DNA"/>
</dbReference>
<feature type="domain" description="Transcription initiation factor TFIID subunit 12" evidence="8">
    <location>
        <begin position="51"/>
        <end position="117"/>
    </location>
</feature>
<dbReference type="EMBL" id="CAJOBQ010000073">
    <property type="protein sequence ID" value="CAF4244140.1"/>
    <property type="molecule type" value="Genomic_DNA"/>
</dbReference>
<comment type="similarity">
    <text evidence="2">Belongs to the TAF12 family.</text>
</comment>
<reference evidence="9" key="1">
    <citation type="submission" date="2021-02" db="EMBL/GenBank/DDBJ databases">
        <authorList>
            <person name="Nowell W R."/>
        </authorList>
    </citation>
    <scope>NUCLEOTIDE SEQUENCE</scope>
</reference>
<evidence type="ECO:0000256" key="3">
    <source>
        <dbReference type="ARBA" id="ARBA00017484"/>
    </source>
</evidence>
<evidence type="ECO:0000313" key="13">
    <source>
        <dbReference type="EMBL" id="CAF3731688.1"/>
    </source>
</evidence>
<evidence type="ECO:0000313" key="17">
    <source>
        <dbReference type="EMBL" id="CAF4519217.1"/>
    </source>
</evidence>
<evidence type="ECO:0000256" key="4">
    <source>
        <dbReference type="ARBA" id="ARBA00023015"/>
    </source>
</evidence>
<dbReference type="PANTHER" id="PTHR12264:SF21">
    <property type="entry name" value="TRANSCRIPTION INITIATION FACTOR TFIID SUBUNIT 12"/>
    <property type="match status" value="1"/>
</dbReference>
<gene>
    <name evidence="11" type="ORF">FME351_LOCUS6623</name>
    <name evidence="12" type="ORF">GRG538_LOCUS18883</name>
    <name evidence="14" type="ORF">HFQ381_LOCUS1671</name>
    <name evidence="13" type="ORF">KIK155_LOCUS28608</name>
    <name evidence="10" type="ORF">LUA448_LOCUS2245</name>
    <name evidence="16" type="ORF">QYT958_LOCUS320</name>
    <name evidence="9" type="ORF">TIS948_LOCUS10396</name>
    <name evidence="17" type="ORF">TOA249_LOCUS4881</name>
    <name evidence="15" type="ORF">TSG867_LOCUS2662</name>
</gene>
<dbReference type="GO" id="GO:0046982">
    <property type="term" value="F:protein heterodimerization activity"/>
    <property type="evidence" value="ECO:0007669"/>
    <property type="project" value="InterPro"/>
</dbReference>
<dbReference type="OrthoDB" id="2193432at2759"/>
<evidence type="ECO:0000313" key="9">
    <source>
        <dbReference type="EMBL" id="CAF3163253.1"/>
    </source>
</evidence>
<keyword evidence="4" id="KW-0805">Transcription regulation</keyword>
<evidence type="ECO:0000256" key="2">
    <source>
        <dbReference type="ARBA" id="ARBA00007530"/>
    </source>
</evidence>
<dbReference type="EMBL" id="CAJNYV010005235">
    <property type="protein sequence ID" value="CAF3731688.1"/>
    <property type="molecule type" value="Genomic_DNA"/>
</dbReference>
<dbReference type="FunFam" id="1.10.20.10:FF:000011">
    <property type="entry name" value="Transcription initiation factor TFIID subunit 12"/>
    <property type="match status" value="1"/>
</dbReference>
<evidence type="ECO:0000256" key="7">
    <source>
        <dbReference type="SAM" id="MobiDB-lite"/>
    </source>
</evidence>
<dbReference type="Proteomes" id="UP000663833">
    <property type="component" value="Unassembled WGS sequence"/>
</dbReference>
<evidence type="ECO:0000256" key="1">
    <source>
        <dbReference type="ARBA" id="ARBA00004123"/>
    </source>
</evidence>
<dbReference type="CDD" id="cd07981">
    <property type="entry name" value="HFD_TAF12"/>
    <property type="match status" value="1"/>
</dbReference>
<dbReference type="Proteomes" id="UP000663862">
    <property type="component" value="Unassembled WGS sequence"/>
</dbReference>
<dbReference type="Proteomes" id="UP000663865">
    <property type="component" value="Unassembled WGS sequence"/>
</dbReference>
<protein>
    <recommendedName>
        <fullName evidence="3">Transcription initiation factor TFIID subunit 12</fullName>
    </recommendedName>
</protein>
<dbReference type="AlphaFoldDB" id="A0A817PGQ1"/>
<feature type="compositionally biased region" description="Low complexity" evidence="7">
    <location>
        <begin position="28"/>
        <end position="42"/>
    </location>
</feature>